<protein>
    <recommendedName>
        <fullName evidence="3">Peptidoglycan-binding protein</fullName>
    </recommendedName>
</protein>
<dbReference type="Gene3D" id="1.10.101.10">
    <property type="entry name" value="PGBD-like superfamily/PGBD"/>
    <property type="match status" value="1"/>
</dbReference>
<name>A0ABU0SPU7_9ACTN</name>
<evidence type="ECO:0000313" key="1">
    <source>
        <dbReference type="EMBL" id="MDQ1025553.1"/>
    </source>
</evidence>
<keyword evidence="2" id="KW-1185">Reference proteome</keyword>
<proteinExistence type="predicted"/>
<sequence>MGTNWIEKAQRLGDGSIGGAMDHPSIPGRVVWHTTESGAGDDAFRSVSAHLISVSAEPHLLYDPTTDRLGQFGPLNASARALRNDGSTRTNRVGKVCIQIEVLGRAGKPFTATWKPGPNYRAMMAAIRSWKIPDTFPAGRIATSGADATNRPRTIWMSKGGHYGHANIPGNDHWDPGNIDKSALFEAAPVGSPGAGGGSTPSKPVVDLSNVVAAARRDPGLPQGGKTHKADVLVVEKALVAEGLLPAQWADGSFGSRTVEAYASLQRRYGFSGADANGIPGQTTLKRLGKEHGFTVKA</sequence>
<organism evidence="1 2">
    <name type="scientific">Streptomyces umbrinus</name>
    <dbReference type="NCBI Taxonomy" id="67370"/>
    <lineage>
        <taxon>Bacteria</taxon>
        <taxon>Bacillati</taxon>
        <taxon>Actinomycetota</taxon>
        <taxon>Actinomycetes</taxon>
        <taxon>Kitasatosporales</taxon>
        <taxon>Streptomycetaceae</taxon>
        <taxon>Streptomyces</taxon>
        <taxon>Streptomyces phaeochromogenes group</taxon>
    </lineage>
</organism>
<dbReference type="InterPro" id="IPR036365">
    <property type="entry name" value="PGBD-like_sf"/>
</dbReference>
<dbReference type="EMBL" id="JAUSZI010000002">
    <property type="protein sequence ID" value="MDQ1025553.1"/>
    <property type="molecule type" value="Genomic_DNA"/>
</dbReference>
<reference evidence="1 2" key="1">
    <citation type="submission" date="2023-07" db="EMBL/GenBank/DDBJ databases">
        <title>Comparative genomics of wheat-associated soil bacteria to identify genetic determinants of phenazine resistance.</title>
        <authorList>
            <person name="Mouncey N."/>
        </authorList>
    </citation>
    <scope>NUCLEOTIDE SEQUENCE [LARGE SCALE GENOMIC DNA]</scope>
    <source>
        <strain evidence="1 2">V2I4</strain>
    </source>
</reference>
<gene>
    <name evidence="1" type="ORF">QF035_003135</name>
</gene>
<dbReference type="SUPFAM" id="SSF47090">
    <property type="entry name" value="PGBD-like"/>
    <property type="match status" value="1"/>
</dbReference>
<accession>A0ABU0SPU7</accession>
<dbReference type="InterPro" id="IPR036366">
    <property type="entry name" value="PGBDSf"/>
</dbReference>
<comment type="caution">
    <text evidence="1">The sequence shown here is derived from an EMBL/GenBank/DDBJ whole genome shotgun (WGS) entry which is preliminary data.</text>
</comment>
<dbReference type="Proteomes" id="UP001230328">
    <property type="component" value="Unassembled WGS sequence"/>
</dbReference>
<evidence type="ECO:0000313" key="2">
    <source>
        <dbReference type="Proteomes" id="UP001230328"/>
    </source>
</evidence>
<dbReference type="RefSeq" id="WP_307520905.1">
    <property type="nucleotide sequence ID" value="NZ_JAUSZI010000002.1"/>
</dbReference>
<evidence type="ECO:0008006" key="3">
    <source>
        <dbReference type="Google" id="ProtNLM"/>
    </source>
</evidence>